<gene>
    <name evidence="1" type="ORF">O6H91_01G171500</name>
</gene>
<sequence length="90" mass="10117">MGLCVVAPPLLHSSLLLEVAQLWWNFMLYRDLSSSKIWNLPCISSPFCTGIDLKELVSQAYLYLLSFTLLTPLHCSPLTYAHWPGSGYAL</sequence>
<protein>
    <submittedName>
        <fullName evidence="1">Uncharacterized protein</fullName>
    </submittedName>
</protein>
<organism evidence="1 2">
    <name type="scientific">Diphasiastrum complanatum</name>
    <name type="common">Issler's clubmoss</name>
    <name type="synonym">Lycopodium complanatum</name>
    <dbReference type="NCBI Taxonomy" id="34168"/>
    <lineage>
        <taxon>Eukaryota</taxon>
        <taxon>Viridiplantae</taxon>
        <taxon>Streptophyta</taxon>
        <taxon>Embryophyta</taxon>
        <taxon>Tracheophyta</taxon>
        <taxon>Lycopodiopsida</taxon>
        <taxon>Lycopodiales</taxon>
        <taxon>Lycopodiaceae</taxon>
        <taxon>Lycopodioideae</taxon>
        <taxon>Diphasiastrum</taxon>
    </lineage>
</organism>
<evidence type="ECO:0000313" key="2">
    <source>
        <dbReference type="Proteomes" id="UP001162992"/>
    </source>
</evidence>
<accession>A0ACC2EYV5</accession>
<name>A0ACC2EYV5_DIPCM</name>
<dbReference type="EMBL" id="CM055092">
    <property type="protein sequence ID" value="KAJ7571669.1"/>
    <property type="molecule type" value="Genomic_DNA"/>
</dbReference>
<comment type="caution">
    <text evidence="1">The sequence shown here is derived from an EMBL/GenBank/DDBJ whole genome shotgun (WGS) entry which is preliminary data.</text>
</comment>
<evidence type="ECO:0000313" key="1">
    <source>
        <dbReference type="EMBL" id="KAJ7571669.1"/>
    </source>
</evidence>
<proteinExistence type="predicted"/>
<reference evidence="2" key="1">
    <citation type="journal article" date="2024" name="Proc. Natl. Acad. Sci. U.S.A.">
        <title>Extraordinary preservation of gene collinearity over three hundred million years revealed in homosporous lycophytes.</title>
        <authorList>
            <person name="Li C."/>
            <person name="Wickell D."/>
            <person name="Kuo L.Y."/>
            <person name="Chen X."/>
            <person name="Nie B."/>
            <person name="Liao X."/>
            <person name="Peng D."/>
            <person name="Ji J."/>
            <person name="Jenkins J."/>
            <person name="Williams M."/>
            <person name="Shu S."/>
            <person name="Plott C."/>
            <person name="Barry K."/>
            <person name="Rajasekar S."/>
            <person name="Grimwood J."/>
            <person name="Han X."/>
            <person name="Sun S."/>
            <person name="Hou Z."/>
            <person name="He W."/>
            <person name="Dai G."/>
            <person name="Sun C."/>
            <person name="Schmutz J."/>
            <person name="Leebens-Mack J.H."/>
            <person name="Li F.W."/>
            <person name="Wang L."/>
        </authorList>
    </citation>
    <scope>NUCLEOTIDE SEQUENCE [LARGE SCALE GENOMIC DNA]</scope>
    <source>
        <strain evidence="2">cv. PW_Plant_1</strain>
    </source>
</reference>
<keyword evidence="2" id="KW-1185">Reference proteome</keyword>
<dbReference type="Proteomes" id="UP001162992">
    <property type="component" value="Chromosome 1"/>
</dbReference>